<dbReference type="SUPFAM" id="SSF53383">
    <property type="entry name" value="PLP-dependent transferases"/>
    <property type="match status" value="1"/>
</dbReference>
<evidence type="ECO:0000256" key="8">
    <source>
        <dbReference type="ARBA" id="ARBA00047481"/>
    </source>
</evidence>
<organism evidence="11 12">
    <name type="scientific">Chelatococcus albus</name>
    <dbReference type="NCBI Taxonomy" id="3047466"/>
    <lineage>
        <taxon>Bacteria</taxon>
        <taxon>Pseudomonadati</taxon>
        <taxon>Pseudomonadota</taxon>
        <taxon>Alphaproteobacteria</taxon>
        <taxon>Hyphomicrobiales</taxon>
        <taxon>Chelatococcaceae</taxon>
        <taxon>Chelatococcus</taxon>
    </lineage>
</organism>
<evidence type="ECO:0000256" key="7">
    <source>
        <dbReference type="ARBA" id="ARBA00022898"/>
    </source>
</evidence>
<sequence>MSADVASVTSPRPVPRAGVLAIDAYVPGKSTAAGVKKVYKLSSNETPLGPSPKAVAAAQHAAAELELYPDGAATRLREAIAAKFGLDPARIVCSAGSDEILSLLAHAYIGPGDEGLFCEHGFLVYRIATLAAGGTPVVARETNLTASVDALLAAVTPRTKIVFLANPNNPTGTYLPFEEVKRLHAALPPHVLLVIDAAYAEYVRRNDYSSGIELVATSENVVMTRTFSKIYGLAGARLGWAYMPAHVADAVNRIRGPFNVSGPAQAAGIAALADEAHVAAAVAHNERWLPWLQAEIATLGLAVTPSVGNFLLIHFPETPGRTARDADTFLTRRGLILRGVAAYGLPHCLRLTVGTEEANRLVVQALADFLGGRDA</sequence>
<dbReference type="InterPro" id="IPR005861">
    <property type="entry name" value="HisP_aminotrans"/>
</dbReference>
<dbReference type="GO" id="GO:0004400">
    <property type="term" value="F:histidinol-phosphate transaminase activity"/>
    <property type="evidence" value="ECO:0007669"/>
    <property type="project" value="UniProtKB-EC"/>
</dbReference>
<dbReference type="PANTHER" id="PTHR43643">
    <property type="entry name" value="HISTIDINOL-PHOSPHATE AMINOTRANSFERASE 2"/>
    <property type="match status" value="1"/>
</dbReference>
<dbReference type="Pfam" id="PF00155">
    <property type="entry name" value="Aminotran_1_2"/>
    <property type="match status" value="1"/>
</dbReference>
<comment type="pathway">
    <text evidence="2 9">Amino-acid biosynthesis; L-histidine biosynthesis; L-histidine from 5-phospho-alpha-D-ribose 1-diphosphate: step 7/9.</text>
</comment>
<evidence type="ECO:0000256" key="1">
    <source>
        <dbReference type="ARBA" id="ARBA00001933"/>
    </source>
</evidence>
<accession>A0ABT7ADI8</accession>
<evidence type="ECO:0000256" key="2">
    <source>
        <dbReference type="ARBA" id="ARBA00005011"/>
    </source>
</evidence>
<proteinExistence type="inferred from homology"/>
<protein>
    <recommendedName>
        <fullName evidence="9">Histidinol-phosphate aminotransferase</fullName>
        <ecNumber evidence="9">2.6.1.9</ecNumber>
    </recommendedName>
    <alternativeName>
        <fullName evidence="9">Imidazole acetol-phosphate transaminase</fullName>
    </alternativeName>
</protein>
<dbReference type="EMBL" id="JASJEV010000002">
    <property type="protein sequence ID" value="MDJ1157443.1"/>
    <property type="molecule type" value="Genomic_DNA"/>
</dbReference>
<keyword evidence="7 9" id="KW-0663">Pyridoxal phosphate</keyword>
<dbReference type="CDD" id="cd00609">
    <property type="entry name" value="AAT_like"/>
    <property type="match status" value="1"/>
</dbReference>
<gene>
    <name evidence="9 11" type="primary">hisC</name>
    <name evidence="11" type="ORF">QNA08_04215</name>
</gene>
<evidence type="ECO:0000259" key="10">
    <source>
        <dbReference type="Pfam" id="PF00155"/>
    </source>
</evidence>
<name>A0ABT7ADI8_9HYPH</name>
<evidence type="ECO:0000313" key="12">
    <source>
        <dbReference type="Proteomes" id="UP001321492"/>
    </source>
</evidence>
<dbReference type="EC" id="2.6.1.9" evidence="9"/>
<evidence type="ECO:0000256" key="3">
    <source>
        <dbReference type="ARBA" id="ARBA00007970"/>
    </source>
</evidence>
<dbReference type="PANTHER" id="PTHR43643:SF3">
    <property type="entry name" value="HISTIDINOL-PHOSPHATE AMINOTRANSFERASE"/>
    <property type="match status" value="1"/>
</dbReference>
<evidence type="ECO:0000256" key="5">
    <source>
        <dbReference type="ARBA" id="ARBA00022576"/>
    </source>
</evidence>
<dbReference type="InterPro" id="IPR015424">
    <property type="entry name" value="PyrdxlP-dep_Trfase"/>
</dbReference>
<keyword evidence="6 9" id="KW-0808">Transferase</keyword>
<reference evidence="11 12" key="1">
    <citation type="submission" date="2023-05" db="EMBL/GenBank/DDBJ databases">
        <title>Chelatococcus sp. nov., a moderately thermophilic bacterium isolated from hot spring microbial mat.</title>
        <authorList>
            <person name="Hu C.-J."/>
            <person name="Li W.-J."/>
        </authorList>
    </citation>
    <scope>NUCLEOTIDE SEQUENCE [LARGE SCALE GENOMIC DNA]</scope>
    <source>
        <strain evidence="11 12">SYSU G07232</strain>
    </source>
</reference>
<evidence type="ECO:0000256" key="4">
    <source>
        <dbReference type="ARBA" id="ARBA00011738"/>
    </source>
</evidence>
<dbReference type="Gene3D" id="3.40.640.10">
    <property type="entry name" value="Type I PLP-dependent aspartate aminotransferase-like (Major domain)"/>
    <property type="match status" value="1"/>
</dbReference>
<comment type="catalytic activity">
    <reaction evidence="8 9">
        <text>L-histidinol phosphate + 2-oxoglutarate = 3-(imidazol-4-yl)-2-oxopropyl phosphate + L-glutamate</text>
        <dbReference type="Rhea" id="RHEA:23744"/>
        <dbReference type="ChEBI" id="CHEBI:16810"/>
        <dbReference type="ChEBI" id="CHEBI:29985"/>
        <dbReference type="ChEBI" id="CHEBI:57766"/>
        <dbReference type="ChEBI" id="CHEBI:57980"/>
        <dbReference type="EC" id="2.6.1.9"/>
    </reaction>
</comment>
<dbReference type="Gene3D" id="3.90.1150.10">
    <property type="entry name" value="Aspartate Aminotransferase, domain 1"/>
    <property type="match status" value="1"/>
</dbReference>
<comment type="similarity">
    <text evidence="3 9">Belongs to the class-II pyridoxal-phosphate-dependent aminotransferase family. Histidinol-phosphate aminotransferase subfamily.</text>
</comment>
<evidence type="ECO:0000256" key="9">
    <source>
        <dbReference type="HAMAP-Rule" id="MF_01023"/>
    </source>
</evidence>
<evidence type="ECO:0000313" key="11">
    <source>
        <dbReference type="EMBL" id="MDJ1157443.1"/>
    </source>
</evidence>
<comment type="caution">
    <text evidence="11">The sequence shown here is derived from an EMBL/GenBank/DDBJ whole genome shotgun (WGS) entry which is preliminary data.</text>
</comment>
<keyword evidence="12" id="KW-1185">Reference proteome</keyword>
<dbReference type="Proteomes" id="UP001321492">
    <property type="component" value="Unassembled WGS sequence"/>
</dbReference>
<dbReference type="RefSeq" id="WP_283739435.1">
    <property type="nucleotide sequence ID" value="NZ_JASJEV010000002.1"/>
</dbReference>
<dbReference type="InterPro" id="IPR050106">
    <property type="entry name" value="HistidinolP_aminotransfase"/>
</dbReference>
<keyword evidence="5 9" id="KW-0032">Aminotransferase</keyword>
<dbReference type="InterPro" id="IPR004839">
    <property type="entry name" value="Aminotransferase_I/II_large"/>
</dbReference>
<dbReference type="InterPro" id="IPR015422">
    <property type="entry name" value="PyrdxlP-dep_Trfase_small"/>
</dbReference>
<evidence type="ECO:0000256" key="6">
    <source>
        <dbReference type="ARBA" id="ARBA00022679"/>
    </source>
</evidence>
<comment type="subunit">
    <text evidence="4 9">Homodimer.</text>
</comment>
<comment type="cofactor">
    <cofactor evidence="1 9">
        <name>pyridoxal 5'-phosphate</name>
        <dbReference type="ChEBI" id="CHEBI:597326"/>
    </cofactor>
</comment>
<keyword evidence="9" id="KW-0368">Histidine biosynthesis</keyword>
<dbReference type="InterPro" id="IPR015421">
    <property type="entry name" value="PyrdxlP-dep_Trfase_major"/>
</dbReference>
<feature type="modified residue" description="N6-(pyridoxal phosphate)lysine" evidence="9">
    <location>
        <position position="229"/>
    </location>
</feature>
<dbReference type="NCBIfam" id="TIGR01141">
    <property type="entry name" value="hisC"/>
    <property type="match status" value="1"/>
</dbReference>
<feature type="domain" description="Aminotransferase class I/classII large" evidence="10">
    <location>
        <begin position="37"/>
        <end position="366"/>
    </location>
</feature>
<keyword evidence="9" id="KW-0028">Amino-acid biosynthesis</keyword>
<dbReference type="HAMAP" id="MF_01023">
    <property type="entry name" value="HisC_aminotrans_2"/>
    <property type="match status" value="1"/>
</dbReference>